<name>A0A1I3WHJ3_9GAMM</name>
<dbReference type="Gene3D" id="3.40.50.620">
    <property type="entry name" value="HUPs"/>
    <property type="match status" value="1"/>
</dbReference>
<dbReference type="SMART" id="SM00893">
    <property type="entry name" value="ETF"/>
    <property type="match status" value="1"/>
</dbReference>
<keyword evidence="5" id="KW-0249">Electron transport</keyword>
<dbReference type="InterPro" id="IPR000049">
    <property type="entry name" value="ET-Flavoprotein_bsu_CS"/>
</dbReference>
<comment type="subunit">
    <text evidence="2">Heterodimer of an alpha and a beta subunit.</text>
</comment>
<evidence type="ECO:0000256" key="2">
    <source>
        <dbReference type="ARBA" id="ARBA00011355"/>
    </source>
</evidence>
<dbReference type="PANTHER" id="PTHR21294:SF8">
    <property type="entry name" value="ELECTRON TRANSFER FLAVOPROTEIN SUBUNIT BETA"/>
    <property type="match status" value="1"/>
</dbReference>
<dbReference type="Proteomes" id="UP000198924">
    <property type="component" value="Unassembled WGS sequence"/>
</dbReference>
<comment type="function">
    <text evidence="6">The electron transfer flavoprotein serves as a specific electron acceptor for other dehydrogenases. It transfers the electrons to the main respiratory chain via ETF-ubiquinone oxidoreductase (ETF dehydrogenase).</text>
</comment>
<keyword evidence="11" id="KW-1185">Reference proteome</keyword>
<evidence type="ECO:0000256" key="7">
    <source>
        <dbReference type="ARBA" id="ARBA00042002"/>
    </source>
</evidence>
<dbReference type="GO" id="GO:0033539">
    <property type="term" value="P:fatty acid beta-oxidation using acyl-CoA dehydrogenase"/>
    <property type="evidence" value="ECO:0007669"/>
    <property type="project" value="TreeGrafter"/>
</dbReference>
<proteinExistence type="inferred from homology"/>
<dbReference type="EMBL" id="FOSH01000004">
    <property type="protein sequence ID" value="SFK06922.1"/>
    <property type="molecule type" value="Genomic_DNA"/>
</dbReference>
<dbReference type="OrthoDB" id="9781325at2"/>
<accession>A0A1I3WHJ3</accession>
<evidence type="ECO:0000256" key="1">
    <source>
        <dbReference type="ARBA" id="ARBA00007557"/>
    </source>
</evidence>
<dbReference type="AlphaFoldDB" id="A0A1I3WHJ3"/>
<evidence type="ECO:0000313" key="10">
    <source>
        <dbReference type="EMBL" id="SFK06922.1"/>
    </source>
</evidence>
<dbReference type="PANTHER" id="PTHR21294">
    <property type="entry name" value="ELECTRON TRANSFER FLAVOPROTEIN BETA-SUBUNIT"/>
    <property type="match status" value="1"/>
</dbReference>
<dbReference type="FunFam" id="3.40.50.620:FF:000011">
    <property type="entry name" value="Electron transfer flavoprotein subunit beta"/>
    <property type="match status" value="1"/>
</dbReference>
<evidence type="ECO:0000259" key="9">
    <source>
        <dbReference type="SMART" id="SM00893"/>
    </source>
</evidence>
<evidence type="ECO:0000256" key="3">
    <source>
        <dbReference type="ARBA" id="ARBA00016797"/>
    </source>
</evidence>
<dbReference type="GO" id="GO:0009063">
    <property type="term" value="P:amino acid catabolic process"/>
    <property type="evidence" value="ECO:0007669"/>
    <property type="project" value="TreeGrafter"/>
</dbReference>
<evidence type="ECO:0000256" key="4">
    <source>
        <dbReference type="ARBA" id="ARBA00022448"/>
    </source>
</evidence>
<dbReference type="InterPro" id="IPR033948">
    <property type="entry name" value="ETF_beta_N"/>
</dbReference>
<organism evidence="10 11">
    <name type="scientific">Methylophaga sulfidovorans</name>
    <dbReference type="NCBI Taxonomy" id="45496"/>
    <lineage>
        <taxon>Bacteria</taxon>
        <taxon>Pseudomonadati</taxon>
        <taxon>Pseudomonadota</taxon>
        <taxon>Gammaproteobacteria</taxon>
        <taxon>Thiotrichales</taxon>
        <taxon>Piscirickettsiaceae</taxon>
        <taxon>Methylophaga</taxon>
    </lineage>
</organism>
<feature type="domain" description="Electron transfer flavoprotein alpha/beta-subunit N-terminal" evidence="9">
    <location>
        <begin position="23"/>
        <end position="211"/>
    </location>
</feature>
<comment type="cofactor">
    <cofactor evidence="8">
        <name>AMP</name>
        <dbReference type="ChEBI" id="CHEBI:456215"/>
    </cofactor>
</comment>
<sequence length="250" mass="26985">MKILVAIKRVVDYNIKVGIKTDGSNVDIDGIKMSANPFDENAIEQAIRLKEQGKADEIVAVSIGSSANQDVLRHALAMGVDRALLVEHDAEVQSLEVAKLLQSVAEKEQPDLIILGKQAVDDDAGQAGQMLAAILNYPQGTFASELTIENGEAIVTREIDGGTETLALQLPAVVTADLRLNDPRFVKLPNLMQARKKPIETLSASELISELTPRLSLIKVAEPPQRKAGIKVDTVDALLQQLRTKEGIAL</sequence>
<evidence type="ECO:0000256" key="5">
    <source>
        <dbReference type="ARBA" id="ARBA00022982"/>
    </source>
</evidence>
<dbReference type="GO" id="GO:0009055">
    <property type="term" value="F:electron transfer activity"/>
    <property type="evidence" value="ECO:0007669"/>
    <property type="project" value="InterPro"/>
</dbReference>
<evidence type="ECO:0000256" key="6">
    <source>
        <dbReference type="ARBA" id="ARBA00025649"/>
    </source>
</evidence>
<dbReference type="PROSITE" id="PS01065">
    <property type="entry name" value="ETF_BETA"/>
    <property type="match status" value="1"/>
</dbReference>
<keyword evidence="4" id="KW-0813">Transport</keyword>
<dbReference type="SUPFAM" id="SSF52402">
    <property type="entry name" value="Adenine nucleotide alpha hydrolases-like"/>
    <property type="match status" value="1"/>
</dbReference>
<protein>
    <recommendedName>
        <fullName evidence="3">Electron transfer flavoprotein subunit beta</fullName>
    </recommendedName>
    <alternativeName>
        <fullName evidence="7">Electron transfer flavoprotein small subunit</fullName>
    </alternativeName>
</protein>
<dbReference type="CDD" id="cd01714">
    <property type="entry name" value="ETF_beta"/>
    <property type="match status" value="1"/>
</dbReference>
<dbReference type="InterPro" id="IPR012255">
    <property type="entry name" value="ETF_b"/>
</dbReference>
<comment type="similarity">
    <text evidence="1">Belongs to the ETF beta-subunit/FixA family.</text>
</comment>
<dbReference type="InterPro" id="IPR014729">
    <property type="entry name" value="Rossmann-like_a/b/a_fold"/>
</dbReference>
<evidence type="ECO:0000256" key="8">
    <source>
        <dbReference type="ARBA" id="ARBA00049933"/>
    </source>
</evidence>
<reference evidence="11" key="1">
    <citation type="submission" date="2016-10" db="EMBL/GenBank/DDBJ databases">
        <authorList>
            <person name="Varghese N."/>
            <person name="Submissions S."/>
        </authorList>
    </citation>
    <scope>NUCLEOTIDE SEQUENCE [LARGE SCALE GENOMIC DNA]</scope>
    <source>
        <strain evidence="11">DSM 11578</strain>
    </source>
</reference>
<dbReference type="RefSeq" id="WP_091712052.1">
    <property type="nucleotide sequence ID" value="NZ_FOSH01000004.1"/>
</dbReference>
<gene>
    <name evidence="10" type="ORF">SAMN04488079_104216</name>
</gene>
<dbReference type="Pfam" id="PF01012">
    <property type="entry name" value="ETF"/>
    <property type="match status" value="1"/>
</dbReference>
<evidence type="ECO:0000313" key="11">
    <source>
        <dbReference type="Proteomes" id="UP000198924"/>
    </source>
</evidence>
<dbReference type="PIRSF" id="PIRSF000090">
    <property type="entry name" value="Beta-ETF"/>
    <property type="match status" value="1"/>
</dbReference>
<dbReference type="STRING" id="45496.SAMN04488079_104216"/>
<dbReference type="InterPro" id="IPR014730">
    <property type="entry name" value="ETF_a/b_N"/>
</dbReference>